<dbReference type="Gene3D" id="1.20.1250.20">
    <property type="entry name" value="MFS general substrate transporter like domains"/>
    <property type="match status" value="2"/>
</dbReference>
<keyword evidence="2" id="KW-1133">Transmembrane helix</keyword>
<dbReference type="Proteomes" id="UP000085678">
    <property type="component" value="Unplaced"/>
</dbReference>
<dbReference type="PANTHER" id="PTHR11360">
    <property type="entry name" value="MONOCARBOXYLATE TRANSPORTER"/>
    <property type="match status" value="1"/>
</dbReference>
<name>A0A1S3IMU6_LINAN</name>
<evidence type="ECO:0000313" key="5">
    <source>
        <dbReference type="RefSeq" id="XP_013399553.1"/>
    </source>
</evidence>
<dbReference type="OrthoDB" id="6509908at2759"/>
<evidence type="ECO:0000313" key="4">
    <source>
        <dbReference type="RefSeq" id="XP_013399552.1"/>
    </source>
</evidence>
<evidence type="ECO:0000313" key="8">
    <source>
        <dbReference type="RefSeq" id="XP_013399557.1"/>
    </source>
</evidence>
<evidence type="ECO:0000313" key="6">
    <source>
        <dbReference type="RefSeq" id="XP_013399555.1"/>
    </source>
</evidence>
<evidence type="ECO:0000313" key="12">
    <source>
        <dbReference type="RefSeq" id="XP_013399561.1"/>
    </source>
</evidence>
<feature type="transmembrane region" description="Helical" evidence="2">
    <location>
        <begin position="624"/>
        <end position="645"/>
    </location>
</feature>
<evidence type="ECO:0000313" key="9">
    <source>
        <dbReference type="RefSeq" id="XP_013399558.1"/>
    </source>
</evidence>
<sequence>MGAKRRVFVDEDAEVPGPPVPPDGGWGWVVVAASFMCNVVVDGVSFSFMIFMLEFMHYFESTAEQTAWAGSCLTGCYLLMGPITSALANRYGCRMVAISGAVMATVAFLLSTLTTNLNWLILTYGVIGGIGFGLIYLPAIVIVGFYFEKKRALATGIAVSGSGVGIIVFPMLSSKLVKEYHWRGGLVLVAGIVLQIVICAALFRPLDVPKRKKRKPIIIYRGNIMTKLIAEKKRQRTISTHSLDNTIITKDNRLIRNKDLVQLIIAVDETVHKKPKPRPSILPVNPADVSLSCTGQMNRSVAIKNKPLVEVLERSRFYCTPSGLNPGSTMSLQPHMLTYKSSDDDKEMSPSSGYSSTQSLPSGSQQHASSETEEIWQQHGDTSENPEEEEQQREDMARPLYRRDIFFNGSVAHLPQFQAAHNDLQQYLKSVTHVPVVHHNPIFDVIKEMLDLSLFKNITFPILCLSTLLSTMGFFIPYVFVPIMAIQQEIKYEEAVEFISWMGVANAIGRGLSGAVSDRPWADSLKIYGVFLIIAGVMTAVCPKLNDLFPFWSIYTQFVVYSVAFGLFTAPFVSLRSIILVDLLGLDKLTNAFGLLILLQGVAAMVGTPIAGKIFDSSGSLDDAFYAAGTLIALSGLLVLPLRIIRNWELSDKKKRGMEYTDGYGKIEKGECSGAAAPVHITIQLPKEHLEKMQGLYVPQEGEVKEVEVLLSKESVM</sequence>
<feature type="transmembrane region" description="Helical" evidence="2">
    <location>
        <begin position="153"/>
        <end position="172"/>
    </location>
</feature>
<dbReference type="CDD" id="cd17352">
    <property type="entry name" value="MFS_MCT_SLC16"/>
    <property type="match status" value="1"/>
</dbReference>
<dbReference type="KEGG" id="lak:106165759"/>
<dbReference type="RefSeq" id="XP_013399561.1">
    <property type="nucleotide sequence ID" value="XM_013544107.2"/>
</dbReference>
<dbReference type="InterPro" id="IPR036259">
    <property type="entry name" value="MFS_trans_sf"/>
</dbReference>
<organism evidence="3 11">
    <name type="scientific">Lingula anatina</name>
    <name type="common">Brachiopod</name>
    <name type="synonym">Lingula unguis</name>
    <dbReference type="NCBI Taxonomy" id="7574"/>
    <lineage>
        <taxon>Eukaryota</taxon>
        <taxon>Metazoa</taxon>
        <taxon>Spiralia</taxon>
        <taxon>Lophotrochozoa</taxon>
        <taxon>Brachiopoda</taxon>
        <taxon>Linguliformea</taxon>
        <taxon>Lingulata</taxon>
        <taxon>Lingulida</taxon>
        <taxon>Linguloidea</taxon>
        <taxon>Lingulidae</taxon>
        <taxon>Lingula</taxon>
    </lineage>
</organism>
<dbReference type="InterPro" id="IPR050327">
    <property type="entry name" value="Proton-linked_MCT"/>
</dbReference>
<dbReference type="RefSeq" id="XP_013399557.1">
    <property type="nucleotide sequence ID" value="XM_013544103.1"/>
</dbReference>
<dbReference type="RefSeq" id="XP_013399559.1">
    <property type="nucleotide sequence ID" value="XM_013544105.2"/>
</dbReference>
<dbReference type="PANTHER" id="PTHR11360:SF284">
    <property type="entry name" value="EG:103B4.3 PROTEIN-RELATED"/>
    <property type="match status" value="1"/>
</dbReference>
<feature type="transmembrane region" description="Helical" evidence="2">
    <location>
        <begin position="593"/>
        <end position="612"/>
    </location>
</feature>
<evidence type="ECO:0000313" key="3">
    <source>
        <dbReference type="Proteomes" id="UP000085678"/>
    </source>
</evidence>
<evidence type="ECO:0000256" key="1">
    <source>
        <dbReference type="SAM" id="MobiDB-lite"/>
    </source>
</evidence>
<feature type="transmembrane region" description="Helical" evidence="2">
    <location>
        <begin position="558"/>
        <end position="581"/>
    </location>
</feature>
<keyword evidence="3" id="KW-1185">Reference proteome</keyword>
<dbReference type="InterPro" id="IPR011701">
    <property type="entry name" value="MFS"/>
</dbReference>
<dbReference type="GO" id="GO:0008028">
    <property type="term" value="F:monocarboxylic acid transmembrane transporter activity"/>
    <property type="evidence" value="ECO:0007669"/>
    <property type="project" value="TreeGrafter"/>
</dbReference>
<reference evidence="4 5" key="1">
    <citation type="submission" date="2025-04" db="UniProtKB">
        <authorList>
            <consortium name="RefSeq"/>
        </authorList>
    </citation>
    <scope>IDENTIFICATION</scope>
    <source>
        <tissue evidence="4 5">Gonads</tissue>
    </source>
</reference>
<dbReference type="RefSeq" id="XP_013399552.1">
    <property type="nucleotide sequence ID" value="XM_013544098.2"/>
</dbReference>
<feature type="transmembrane region" description="Helical" evidence="2">
    <location>
        <begin position="498"/>
        <end position="516"/>
    </location>
</feature>
<dbReference type="RefSeq" id="XP_013399562.1">
    <property type="nucleotide sequence ID" value="XM_013544108.2"/>
</dbReference>
<dbReference type="Pfam" id="PF07690">
    <property type="entry name" value="MFS_1"/>
    <property type="match status" value="2"/>
</dbReference>
<keyword evidence="2" id="KW-0812">Transmembrane</keyword>
<feature type="compositionally biased region" description="Polar residues" evidence="1">
    <location>
        <begin position="349"/>
        <end position="369"/>
    </location>
</feature>
<feature type="transmembrane region" description="Helical" evidence="2">
    <location>
        <begin position="528"/>
        <end position="546"/>
    </location>
</feature>
<dbReference type="RefSeq" id="XP_013399556.1">
    <property type="nucleotide sequence ID" value="XM_013544102.1"/>
</dbReference>
<evidence type="ECO:0000313" key="10">
    <source>
        <dbReference type="RefSeq" id="XP_013399559.1"/>
    </source>
</evidence>
<feature type="transmembrane region" description="Helical" evidence="2">
    <location>
        <begin position="458"/>
        <end position="486"/>
    </location>
</feature>
<dbReference type="RefSeq" id="XP_013399553.1">
    <property type="nucleotide sequence ID" value="XM_013544099.2"/>
</dbReference>
<feature type="transmembrane region" description="Helical" evidence="2">
    <location>
        <begin position="26"/>
        <end position="51"/>
    </location>
</feature>
<keyword evidence="2" id="KW-0472">Membrane</keyword>
<feature type="region of interest" description="Disordered" evidence="1">
    <location>
        <begin position="340"/>
        <end position="395"/>
    </location>
</feature>
<feature type="transmembrane region" description="Helical" evidence="2">
    <location>
        <begin position="184"/>
        <end position="206"/>
    </location>
</feature>
<evidence type="ECO:0000313" key="11">
    <source>
        <dbReference type="RefSeq" id="XP_013399560.1"/>
    </source>
</evidence>
<dbReference type="RefSeq" id="XP_013399558.1">
    <property type="nucleotide sequence ID" value="XM_013544104.1"/>
</dbReference>
<dbReference type="RefSeq" id="XP_013399560.1">
    <property type="nucleotide sequence ID" value="XM_013544106.1"/>
</dbReference>
<dbReference type="GeneID" id="106165759"/>
<evidence type="ECO:0000256" key="2">
    <source>
        <dbReference type="SAM" id="Phobius"/>
    </source>
</evidence>
<feature type="transmembrane region" description="Helical" evidence="2">
    <location>
        <begin position="119"/>
        <end position="146"/>
    </location>
</feature>
<dbReference type="OMA" id="PVHITIQ"/>
<feature type="transmembrane region" description="Helical" evidence="2">
    <location>
        <begin position="95"/>
        <end position="113"/>
    </location>
</feature>
<dbReference type="SUPFAM" id="SSF103473">
    <property type="entry name" value="MFS general substrate transporter"/>
    <property type="match status" value="1"/>
</dbReference>
<evidence type="ECO:0000313" key="13">
    <source>
        <dbReference type="RefSeq" id="XP_013399562.1"/>
    </source>
</evidence>
<proteinExistence type="predicted"/>
<accession>A0A1S3IMU6</accession>
<protein>
    <submittedName>
        <fullName evidence="4 5">Uncharacterized protein LOC106165759 isoform X1</fullName>
    </submittedName>
</protein>
<gene>
    <name evidence="4 5 6 7 8 9 10 11 12 13" type="primary">LOC106165759</name>
</gene>
<evidence type="ECO:0000313" key="7">
    <source>
        <dbReference type="RefSeq" id="XP_013399556.1"/>
    </source>
</evidence>
<dbReference type="RefSeq" id="XP_013399555.1">
    <property type="nucleotide sequence ID" value="XM_013544101.1"/>
</dbReference>
<dbReference type="AlphaFoldDB" id="A0A1S3IMU6"/>